<comment type="caution">
    <text evidence="2">The sequence shown here is derived from an EMBL/GenBank/DDBJ whole genome shotgun (WGS) entry which is preliminary data.</text>
</comment>
<feature type="compositionally biased region" description="Polar residues" evidence="1">
    <location>
        <begin position="224"/>
        <end position="236"/>
    </location>
</feature>
<organism evidence="2 3">
    <name type="scientific">Haloactinomyces albus</name>
    <dbReference type="NCBI Taxonomy" id="1352928"/>
    <lineage>
        <taxon>Bacteria</taxon>
        <taxon>Bacillati</taxon>
        <taxon>Actinomycetota</taxon>
        <taxon>Actinomycetes</taxon>
        <taxon>Actinopolysporales</taxon>
        <taxon>Actinopolysporaceae</taxon>
        <taxon>Haloactinomyces</taxon>
    </lineage>
</organism>
<sequence length="254" mass="27105">MTTSIVSPDSGRRPEEAPFRSGPPHSALSRAKAVRLFGSDGLREALADGAWVELWAGVVVPGRRVHDPLTRAAAALLRAGPCSVLSGPTAVAMHGCSAAAGSSIHVTMPYDRQLRSRPGLVMHQGRIRESDVVELDGLRVYALDIALAELLCTGPRTMALACLKQALAELDADGAERLRELLTERVSRRVDRRGTRRADAVLELVRDSRNSRSGSLPDRAPTPQGATRTPVQQPFEQASGRARLWSVLAAGAGA</sequence>
<dbReference type="AlphaFoldDB" id="A0AAE4CMW3"/>
<keyword evidence="3" id="KW-1185">Reference proteome</keyword>
<evidence type="ECO:0000313" key="2">
    <source>
        <dbReference type="EMBL" id="MDR7301347.1"/>
    </source>
</evidence>
<reference evidence="2" key="1">
    <citation type="submission" date="2023-07" db="EMBL/GenBank/DDBJ databases">
        <title>Sequencing the genomes of 1000 actinobacteria strains.</title>
        <authorList>
            <person name="Klenk H.-P."/>
        </authorList>
    </citation>
    <scope>NUCLEOTIDE SEQUENCE</scope>
    <source>
        <strain evidence="2">DSM 45977</strain>
    </source>
</reference>
<dbReference type="EMBL" id="JAVDXW010000001">
    <property type="protein sequence ID" value="MDR7301347.1"/>
    <property type="molecule type" value="Genomic_DNA"/>
</dbReference>
<evidence type="ECO:0008006" key="4">
    <source>
        <dbReference type="Google" id="ProtNLM"/>
    </source>
</evidence>
<evidence type="ECO:0000256" key="1">
    <source>
        <dbReference type="SAM" id="MobiDB-lite"/>
    </source>
</evidence>
<gene>
    <name evidence="2" type="ORF">JOF55_001528</name>
</gene>
<feature type="region of interest" description="Disordered" evidence="1">
    <location>
        <begin position="1"/>
        <end position="26"/>
    </location>
</feature>
<proteinExistence type="predicted"/>
<evidence type="ECO:0000313" key="3">
    <source>
        <dbReference type="Proteomes" id="UP001180845"/>
    </source>
</evidence>
<protein>
    <recommendedName>
        <fullName evidence="4">Transcriptional regulator, AbiEi antitoxin, Type IV TA system</fullName>
    </recommendedName>
</protein>
<accession>A0AAE4CMW3</accession>
<name>A0AAE4CMW3_9ACTN</name>
<dbReference type="Proteomes" id="UP001180845">
    <property type="component" value="Unassembled WGS sequence"/>
</dbReference>
<dbReference type="RefSeq" id="WP_310271658.1">
    <property type="nucleotide sequence ID" value="NZ_JAVDXW010000001.1"/>
</dbReference>
<feature type="region of interest" description="Disordered" evidence="1">
    <location>
        <begin position="207"/>
        <end position="239"/>
    </location>
</feature>